<evidence type="ECO:0000313" key="2">
    <source>
        <dbReference type="Proteomes" id="UP001580430"/>
    </source>
</evidence>
<proteinExistence type="predicted"/>
<evidence type="ECO:0000313" key="1">
    <source>
        <dbReference type="EMBL" id="MFB5763326.1"/>
    </source>
</evidence>
<dbReference type="EMBL" id="JBHIRY010000033">
    <property type="protein sequence ID" value="MFB5763326.1"/>
    <property type="molecule type" value="Genomic_DNA"/>
</dbReference>
<dbReference type="Gene3D" id="2.60.120.260">
    <property type="entry name" value="Galactose-binding domain-like"/>
    <property type="match status" value="1"/>
</dbReference>
<name>A0ABV5C736_9BACL</name>
<dbReference type="RefSeq" id="WP_375522377.1">
    <property type="nucleotide sequence ID" value="NZ_JBHIRY010000033.1"/>
</dbReference>
<evidence type="ECO:0008006" key="3">
    <source>
        <dbReference type="Google" id="ProtNLM"/>
    </source>
</evidence>
<gene>
    <name evidence="1" type="ORF">ACE5LO_23390</name>
</gene>
<sequence length="877" mass="94882">MSENTQQLNLLMKDPTLDGHEYFNVKTMMNDNWEKIDKFAGEAKANIENLEGRLNSRTEEEVVLNGGVQIVDAVKAAPFNLTGLKGRTLVNLLGRWGGMESLIGVLGYQATVSLDTTNKTQGSSGLKVTLASGYSSGAGYYSSLKLTAGKYYVGIANVKNGNASTGATISFPSIGAGPWITDASKFQPVFLKVNPTTDVTTNVDVAIKGSAGQYAYFDEIRVYEISAAEYADLPGMTAAQVAAKYPYVDSVTPVRNPYVIRYGENLLPPFYEWSGVSAAKVNGPYEESITVASGATGNTTIIHTMPAVPGTTYTFSCERTGSGLLGFDFLNAERDTVLLTTGFIDAPATTLTAPAGAGYMRTWTVAPPTAGTYTYKNPMLNIGSKPLPFVPREDAMLALQTDLYADPVTGANADSVFEQGGQYFKAKKWQRLVLDGSQNWMWSVWSTTGYKRVQPNVGGNYEVLNNPVNESGWLVKYDGKLLTRAASGTVQSAGDQQIVTGIYNNAVYNAFNLTVSNTDSGWGDNYTPTSDEIKAYFMGWVMYDGSLVGGAASPNNPAGNTYNGTGSKAWCYRTDGVSRTYAGPTATLPTTQAPVWTPYGLVYQLATPTVEPIVSEGQLTFNEGSNQVEVGTGIVLREAVKVEPYYDYNPNANRWAINRLSGSRPNPLKNKPIKIMVVYGNSMPEAFNWGVTSLNDGNWYGNVYIDQIYAYSSDKAYSVTYLMSATSPTQPVTGTYAGNEKSLLEDLVDSVTQQEIRLAVVENKKSEKDNPAWITPTLLNGWTSPAWKQISYYKDSEGVVRFRGAILGGVITGNAHIIQLPVGFRPTIYQQFAAITISSSSGAMLGRVVVDSQGRVFVDFGSNTEVSLDTVAFRADL</sequence>
<organism evidence="1 2">
    <name type="scientific">Paenibacillus medicaginis</name>
    <dbReference type="NCBI Taxonomy" id="1470560"/>
    <lineage>
        <taxon>Bacteria</taxon>
        <taxon>Bacillati</taxon>
        <taxon>Bacillota</taxon>
        <taxon>Bacilli</taxon>
        <taxon>Bacillales</taxon>
        <taxon>Paenibacillaceae</taxon>
        <taxon>Paenibacillus</taxon>
    </lineage>
</organism>
<reference evidence="1 2" key="1">
    <citation type="submission" date="2024-09" db="EMBL/GenBank/DDBJ databases">
        <title>Paenibacillus zeirhizospherea sp. nov., isolated from surface of the maize (Zea mays) roots in a horticulture field, Hungary.</title>
        <authorList>
            <person name="Marton D."/>
            <person name="Farkas M."/>
            <person name="Bedics A."/>
            <person name="Toth E."/>
            <person name="Tancsics A."/>
            <person name="Boka K."/>
            <person name="Marati G."/>
            <person name="Kriszt B."/>
            <person name="Cserhati M."/>
        </authorList>
    </citation>
    <scope>NUCLEOTIDE SEQUENCE [LARGE SCALE GENOMIC DNA]</scope>
    <source>
        <strain evidence="1 2">JCM 18446</strain>
    </source>
</reference>
<protein>
    <recommendedName>
        <fullName evidence="3">Tail fiber protein</fullName>
    </recommendedName>
</protein>
<comment type="caution">
    <text evidence="1">The sequence shown here is derived from an EMBL/GenBank/DDBJ whole genome shotgun (WGS) entry which is preliminary data.</text>
</comment>
<accession>A0ABV5C736</accession>
<keyword evidence="2" id="KW-1185">Reference proteome</keyword>
<dbReference type="Proteomes" id="UP001580430">
    <property type="component" value="Unassembled WGS sequence"/>
</dbReference>